<keyword evidence="3" id="KW-1185">Reference proteome</keyword>
<evidence type="ECO:0000256" key="1">
    <source>
        <dbReference type="SAM" id="MobiDB-lite"/>
    </source>
</evidence>
<keyword evidence="2" id="KW-0732">Signal</keyword>
<feature type="compositionally biased region" description="Polar residues" evidence="1">
    <location>
        <begin position="257"/>
        <end position="268"/>
    </location>
</feature>
<evidence type="ECO:0000313" key="4">
    <source>
        <dbReference type="RefSeq" id="XP_016927930.3"/>
    </source>
</evidence>
<accession>A0AB39Z3Y7</accession>
<feature type="region of interest" description="Disordered" evidence="1">
    <location>
        <begin position="28"/>
        <end position="83"/>
    </location>
</feature>
<feature type="compositionally biased region" description="Basic and acidic residues" evidence="1">
    <location>
        <begin position="46"/>
        <end position="58"/>
    </location>
</feature>
<feature type="compositionally biased region" description="Polar residues" evidence="1">
    <location>
        <begin position="229"/>
        <end position="238"/>
    </location>
</feature>
<feature type="chain" id="PRO_5045470045" evidence="2">
    <location>
        <begin position="21"/>
        <end position="467"/>
    </location>
</feature>
<evidence type="ECO:0000256" key="2">
    <source>
        <dbReference type="SAM" id="SignalP"/>
    </source>
</evidence>
<dbReference type="AlphaFoldDB" id="A0AB39Z3Y7"/>
<feature type="region of interest" description="Disordered" evidence="1">
    <location>
        <begin position="142"/>
        <end position="210"/>
    </location>
</feature>
<feature type="compositionally biased region" description="Basic and acidic residues" evidence="1">
    <location>
        <begin position="188"/>
        <end position="199"/>
    </location>
</feature>
<dbReference type="GO" id="GO:0007618">
    <property type="term" value="P:mating"/>
    <property type="evidence" value="ECO:0007669"/>
    <property type="project" value="InterPro"/>
</dbReference>
<proteinExistence type="predicted"/>
<feature type="compositionally biased region" description="Polar residues" evidence="1">
    <location>
        <begin position="35"/>
        <end position="45"/>
    </location>
</feature>
<gene>
    <name evidence="4" type="primary">Acp26Aa</name>
</gene>
<dbReference type="GO" id="GO:0005576">
    <property type="term" value="C:extracellular region"/>
    <property type="evidence" value="ECO:0007669"/>
    <property type="project" value="InterPro"/>
</dbReference>
<evidence type="ECO:0000313" key="3">
    <source>
        <dbReference type="Proteomes" id="UP001652628"/>
    </source>
</evidence>
<name>A0AB39Z3Y7_DROSZ</name>
<dbReference type="InterPro" id="IPR004315">
    <property type="entry name" value="Male_ac_gland_sc"/>
</dbReference>
<feature type="compositionally biased region" description="Low complexity" evidence="1">
    <location>
        <begin position="153"/>
        <end position="170"/>
    </location>
</feature>
<dbReference type="GeneID" id="108008565"/>
<dbReference type="Proteomes" id="UP001652628">
    <property type="component" value="Chromosome 2L"/>
</dbReference>
<dbReference type="Pfam" id="PF03082">
    <property type="entry name" value="MAGSP"/>
    <property type="match status" value="1"/>
</dbReference>
<reference evidence="4" key="1">
    <citation type="submission" date="2025-08" db="UniProtKB">
        <authorList>
            <consortium name="RefSeq"/>
        </authorList>
    </citation>
    <scope>IDENTIFICATION</scope>
</reference>
<feature type="signal peptide" evidence="2">
    <location>
        <begin position="1"/>
        <end position="20"/>
    </location>
</feature>
<sequence>MRVLFLCFAVLLLLVNDAVAQQHDPPVSGFPKSALTPQNVTSKSESLQKDSSKKDTMKTDSSVLLKEPSKKDLTHNESYSPRSDWKYSRVRDLPLEDDPNADLTPQNVLPKIESLEKEPPKNAISSDSSLLLKEPSKKILTQNESIFPKNDSTKSNSSKSDSWKYSSVSDLPLEDDPNVDLTPQNDLPKSESLQKDSSKNDMMGSDSSVPLIEPSKEALTHNGLIFPKNDSTISNSPKSGLKYSRVDDLPLEDNPNRDSLLNGTSANGSLKKDPPLNKKTKSDFLLVVPSESSIENDLDNDVPLTDQLLSPTSETIKAFKMRLLEEHSKTQHLQNQSGNLLKEILVSNSVVLKVQELSHNLVGEMNEVNRKLLEIHLQLENVQKQLKRCQGRLTGDVLLQIADHESNRLVKEEREPIIRYSHRNRYLKLLRDLRRKVKGEIQKITRLVEDTTTTMKPTPGMFPTLPW</sequence>
<protein>
    <submittedName>
        <fullName evidence="4">Protein Hook homolog 3</fullName>
    </submittedName>
</protein>
<dbReference type="RefSeq" id="XP_016927930.3">
    <property type="nucleotide sequence ID" value="XM_017072441.4"/>
</dbReference>
<feature type="region of interest" description="Disordered" evidence="1">
    <location>
        <begin position="222"/>
        <end position="278"/>
    </location>
</feature>
<organism evidence="3 4">
    <name type="scientific">Drosophila suzukii</name>
    <name type="common">Spotted-wing drosophila fruit fly</name>
    <dbReference type="NCBI Taxonomy" id="28584"/>
    <lineage>
        <taxon>Eukaryota</taxon>
        <taxon>Metazoa</taxon>
        <taxon>Ecdysozoa</taxon>
        <taxon>Arthropoda</taxon>
        <taxon>Hexapoda</taxon>
        <taxon>Insecta</taxon>
        <taxon>Pterygota</taxon>
        <taxon>Neoptera</taxon>
        <taxon>Endopterygota</taxon>
        <taxon>Diptera</taxon>
        <taxon>Brachycera</taxon>
        <taxon>Muscomorpha</taxon>
        <taxon>Ephydroidea</taxon>
        <taxon>Drosophilidae</taxon>
        <taxon>Drosophila</taxon>
        <taxon>Sophophora</taxon>
    </lineage>
</organism>